<evidence type="ECO:0000313" key="27">
    <source>
        <dbReference type="EMBL" id="GFF16041.1"/>
    </source>
</evidence>
<dbReference type="InterPro" id="IPR010505">
    <property type="entry name" value="MoaA_twitch"/>
</dbReference>
<dbReference type="Pfam" id="PF00005">
    <property type="entry name" value="ABC_tran"/>
    <property type="match status" value="2"/>
</dbReference>
<evidence type="ECO:0000256" key="13">
    <source>
        <dbReference type="ARBA" id="ARBA00022840"/>
    </source>
</evidence>
<dbReference type="SMART" id="SM00729">
    <property type="entry name" value="Elp3"/>
    <property type="match status" value="1"/>
</dbReference>
<dbReference type="Pfam" id="PF06463">
    <property type="entry name" value="Mob_synth_C"/>
    <property type="match status" value="1"/>
</dbReference>
<reference evidence="27 28" key="1">
    <citation type="submission" date="2020-01" db="EMBL/GenBank/DDBJ databases">
        <title>Aspergillus terreus IFO 6365 whole genome shotgun sequence.</title>
        <authorList>
            <person name="Kanamasa S."/>
            <person name="Takahashi H."/>
        </authorList>
    </citation>
    <scope>NUCLEOTIDE SEQUENCE [LARGE SCALE GENOMIC DNA]</scope>
    <source>
        <strain evidence="27 28">IFO 6365</strain>
    </source>
</reference>
<comment type="caution">
    <text evidence="27">The sequence shown here is derived from an EMBL/GenBank/DDBJ whole genome shotgun (WGS) entry which is preliminary data.</text>
</comment>
<keyword evidence="11" id="KW-0479">Metal-binding</keyword>
<name>A0A5M3Z4H9_ASPTE</name>
<dbReference type="PROSITE" id="PS00211">
    <property type="entry name" value="ABC_TRANSPORTER_1"/>
    <property type="match status" value="1"/>
</dbReference>
<dbReference type="PANTHER" id="PTHR22960:SF0">
    <property type="entry name" value="MOLYBDENUM COFACTOR BIOSYNTHESIS PROTEIN 1"/>
    <property type="match status" value="1"/>
</dbReference>
<dbReference type="Gene3D" id="3.30.70.640">
    <property type="entry name" value="Molybdopterin cofactor biosynthesis C (MoaC) domain"/>
    <property type="match status" value="1"/>
</dbReference>
<dbReference type="GO" id="GO:0061798">
    <property type="term" value="F:GTP 3',8'-cyclase activity"/>
    <property type="evidence" value="ECO:0007669"/>
    <property type="project" value="UniProtKB-EC"/>
</dbReference>
<evidence type="ECO:0000256" key="10">
    <source>
        <dbReference type="ARBA" id="ARBA00022692"/>
    </source>
</evidence>
<feature type="transmembrane region" description="Helical" evidence="26">
    <location>
        <begin position="1510"/>
        <end position="1528"/>
    </location>
</feature>
<dbReference type="InterPro" id="IPR013483">
    <property type="entry name" value="MoaA"/>
</dbReference>
<dbReference type="InterPro" id="IPR002820">
    <property type="entry name" value="Mopterin_CF_biosynth-C_dom"/>
</dbReference>
<evidence type="ECO:0000256" key="5">
    <source>
        <dbReference type="ARBA" id="ARBA00008484"/>
    </source>
</evidence>
<dbReference type="CDD" id="cd01420">
    <property type="entry name" value="MoaC_PE"/>
    <property type="match status" value="1"/>
</dbReference>
<dbReference type="GO" id="GO:0005525">
    <property type="term" value="F:GTP binding"/>
    <property type="evidence" value="ECO:0007669"/>
    <property type="project" value="UniProtKB-KW"/>
</dbReference>
<dbReference type="OrthoDB" id="429626at2759"/>
<dbReference type="SFLD" id="SFLDG01383">
    <property type="entry name" value="cyclic_pyranopterin_phosphate"/>
    <property type="match status" value="1"/>
</dbReference>
<keyword evidence="10 26" id="KW-0812">Transmembrane</keyword>
<dbReference type="InterPro" id="IPR007197">
    <property type="entry name" value="rSAM"/>
</dbReference>
<keyword evidence="28" id="KW-1185">Reference proteome</keyword>
<dbReference type="Pfam" id="PF02386">
    <property type="entry name" value="TrkH"/>
    <property type="match status" value="1"/>
</dbReference>
<dbReference type="GO" id="GO:0006777">
    <property type="term" value="P:Mo-molybdopterin cofactor biosynthetic process"/>
    <property type="evidence" value="ECO:0007669"/>
    <property type="project" value="UniProtKB-KW"/>
</dbReference>
<sequence length="2177" mass="242676">MKPSIIATCRQTRFHLLDDRPSQEIDVEGLTIAVAAARETTSDDSSRLKSKGKSKAKPDTKELISDAHLRLKGGVHYGLIGRNALLRAMADKQVPGIPHSTRIAILQQTDTTGQEELDTGTVEVQNKTVLQYVMSSDKHRNEVIRQMNVLSKSFETEDPLEPVLAIRRIRHERTEKQLFLAQKSASLKSGTRGLQARKDLKIVEAKHQASLELLGQQKESIDADAIKEDTQAAVETLHDLQSQFEAMKLVDIEQQARQILIGLGFSESAFDRPFLTMSGGWRMRCMLASVLIQNPDIMILDEPTNFLDLLGVVWLENYLQQLRDTSSTTVILVSHDRDFINAVCEEIVILRDEKLTYFRGNLSAYEKDFEEQKLYWGRMKEAQERQTAHMEATVREAVKTGKKTNDENKLRMAKSRQKKLDNRMGIQVNANGGRFKLNRDLAGWHLSARAEIEVPTDEKGATMALPDATELRFPGPLISLEGVTFKYKPTDTPILNAIDLVVHMGDRVGIMGLNGAGKSTLVRVLVGGALPTKGKVANHSRLKLGYYAQHSIEELQELGQSDSSLTALGVMSKVVDGTLTEGELRGLLATLGLQGRVVSDVPVSRLSGGQLVRLALAKVIWNSPHLLVLDEITTHLDFHTVTALASALSSFNGAILLVSHDRFLMRSVIEGKRDLDHQLDEDFEGVDEEKDESQSRRRTVYVLKGGTLREQSNGVEQFEQSLSPPDGVLRIRGESSPLLSRAFTIIPPQAYFSYIYNPKVVWDAETNLMLVIPKQIPLLMMTEFLIPKRGTVPLRSLAGFPRRRVCRTPTNNKTLTQCLRSYSTNPANSASKACGDLNTSASFTPPASTPSPKPESSRWSALRSAKPFSEFLTDTFNRQHDYLRISVTERCNLRCVYCMPEEGVELSPPARLLTSPEIVYLSSLFVSQGVTKIRLTGGEPTVRKDIVPLMQSIGELRRHGLQELCLTTNGISLHRKLEPMVEAGLTGINLSLDTLDPFQFQIMTRRKGLDAVLKSIDKVLELNKMGAGIKLKINCVVMRGVNDREILPFVEMGRDSPIEVRFIEYMPFDGNKWNQGKMVSYQEMLAIIREKYPSLEKVTDHKNDTSKTYRVPGFKGRVGFITSMTHNFCGTCNRLRITSDGNLKVCLFGNAEVSLRDIIRKENNGQPIDEETMKELRFLDTALTGAHTQDESALVNQRERELLDIIGMAVKRKKAKHAGMGELKNMKNRPMILIGGTSPWKAIPSHILSSGAPVASQVRLYHDEHRGTSQPDKTEGMRSVSLPTESDTDLPHLTPSQNVHMTKISQKPVTERSATAACYVHFSNDRPWELLREGRGTRKGDVFSVARIAGIMAAKKTPDIIPLCHPGIGITGVEVDVQLVDPASAGKISGAMKHGAMHVLATVSCLGRTGVEMEAMTATMGAALTVYDMLKAVDKGMVIGGVQLLEKKGGKSGHWVREKELLRPPVPGNFRTACDSWLVIDVARTRAWFRPLARSIIRLLPPLNFITLHYAYFIFVSLACSLIFWGTTNPFRSVSFWDSLFMCVSAITGAGLNTVDLSILNTFQQAILLTLLIVGHAIPISITVLLVRRKAFETKFKGISHEWAQNRIYRHIRILDLSSHRRTDAPSPDWGVDQIGRPVSKGSAKVSETVDGDAIELSTNTADDDQIRWTDDDQITLSHVRSHRHRNHHHLFHNAGVGARLDLNNHPSNVTPHLPVVEEEEEDLPPLKSVLRGTQKYFASKGSVARNSQFHGLTVEERERLGGVEYRAISFLSIVVFLYWALFLVLGIVGMGTWLEVNHPDIPRRNGLSPFWTGAFFAVSAFVNSGMSLLDDNMTALQTSTYPIITMGILILAGNTLYPCFLRLIIWTMRRLLPREASWKPWAVTLDFILDHPRRVYTNLFPARHTWYLLGTIIVLNGLDWAMFELLAIGNKDIEKLPPGYRVLDGLFQALAVRAGGFYVVTIADLRQGLLVLYVLMMYVSAYPVLVTMRNTNVYEERSLGIYTHDDPPEGSQKTPSVFMSLVRHHLLGRQDVMTTESSRSYFVHQQLRSQLSHDIWWIALAVLFIAIAEGPNYSKDPVGYSTFNIIFEVVSAYGCVGVSVGYPGTNASFCGVWHTISKLILAAVALRGRHRGLPVAIDQAVMLPNESLAWAEEEDAALRREQSRALGVDKMPVGTV</sequence>
<dbReference type="VEuPathDB" id="FungiDB:ATEG_05163"/>
<keyword evidence="21 26" id="KW-0472">Membrane</keyword>
<evidence type="ECO:0000256" key="11">
    <source>
        <dbReference type="ARBA" id="ARBA00022723"/>
    </source>
</evidence>
<comment type="subcellular location">
    <subcellularLocation>
        <location evidence="3">Membrane</location>
        <topology evidence="3">Multi-pass membrane protein</topology>
    </subcellularLocation>
</comment>
<keyword evidence="16" id="KW-0408">Iron</keyword>
<proteinExistence type="inferred from homology"/>
<dbReference type="GO" id="GO:0046872">
    <property type="term" value="F:metal ion binding"/>
    <property type="evidence" value="ECO:0007669"/>
    <property type="project" value="UniProtKB-KW"/>
</dbReference>
<feature type="region of interest" description="Disordered" evidence="25">
    <location>
        <begin position="1264"/>
        <end position="1295"/>
    </location>
</feature>
<dbReference type="Pfam" id="PF04055">
    <property type="entry name" value="Radical_SAM"/>
    <property type="match status" value="1"/>
</dbReference>
<dbReference type="Pfam" id="PF12848">
    <property type="entry name" value="ABC_tran_Xtn"/>
    <property type="match status" value="1"/>
</dbReference>
<keyword evidence="12" id="KW-0547">Nucleotide-binding</keyword>
<feature type="transmembrane region" description="Helical" evidence="26">
    <location>
        <begin position="1566"/>
        <end position="1587"/>
    </location>
</feature>
<dbReference type="NCBIfam" id="TIGR00581">
    <property type="entry name" value="moaC"/>
    <property type="match status" value="1"/>
</dbReference>
<dbReference type="NCBIfam" id="TIGR02666">
    <property type="entry name" value="moaA"/>
    <property type="match status" value="1"/>
</dbReference>
<dbReference type="CDD" id="cd03221">
    <property type="entry name" value="ABCF_EF-3"/>
    <property type="match status" value="1"/>
</dbReference>
<evidence type="ECO:0000256" key="1">
    <source>
        <dbReference type="ARBA" id="ARBA00001637"/>
    </source>
</evidence>
<dbReference type="GO" id="GO:0051539">
    <property type="term" value="F:4 iron, 4 sulfur cluster binding"/>
    <property type="evidence" value="ECO:0007669"/>
    <property type="project" value="UniProtKB-KW"/>
</dbReference>
<dbReference type="GO" id="GO:0061799">
    <property type="term" value="F:cyclic pyranopterin monophosphate synthase activity"/>
    <property type="evidence" value="ECO:0007669"/>
    <property type="project" value="UniProtKB-EC"/>
</dbReference>
<dbReference type="InterPro" id="IPR006638">
    <property type="entry name" value="Elp3/MiaA/NifB-like_rSAM"/>
</dbReference>
<dbReference type="UniPathway" id="UPA00344"/>
<dbReference type="SFLD" id="SFLDS00029">
    <property type="entry name" value="Radical_SAM"/>
    <property type="match status" value="1"/>
</dbReference>
<dbReference type="GO" id="GO:0016887">
    <property type="term" value="F:ATP hydrolysis activity"/>
    <property type="evidence" value="ECO:0007669"/>
    <property type="project" value="InterPro"/>
</dbReference>
<keyword evidence="14" id="KW-0809">Transit peptide</keyword>
<dbReference type="InterPro" id="IPR003445">
    <property type="entry name" value="Cat_transpt"/>
</dbReference>
<evidence type="ECO:0000256" key="22">
    <source>
        <dbReference type="ARBA" id="ARBA00023150"/>
    </source>
</evidence>
<comment type="catalytic activity">
    <reaction evidence="24">
        <text>GTP + AH2 + S-adenosyl-L-methionine = (8S)-3',8-cyclo-7,8-dihydroguanosine 5'-triphosphate + 5'-deoxyadenosine + L-methionine + A + H(+)</text>
        <dbReference type="Rhea" id="RHEA:49576"/>
        <dbReference type="ChEBI" id="CHEBI:13193"/>
        <dbReference type="ChEBI" id="CHEBI:15378"/>
        <dbReference type="ChEBI" id="CHEBI:17319"/>
        <dbReference type="ChEBI" id="CHEBI:17499"/>
        <dbReference type="ChEBI" id="CHEBI:37565"/>
        <dbReference type="ChEBI" id="CHEBI:57844"/>
        <dbReference type="ChEBI" id="CHEBI:59789"/>
        <dbReference type="ChEBI" id="CHEBI:131766"/>
        <dbReference type="EC" id="4.1.99.22"/>
    </reaction>
</comment>
<dbReference type="InterPro" id="IPR036522">
    <property type="entry name" value="MoaC_sf"/>
</dbReference>
<feature type="transmembrane region" description="Helical" evidence="26">
    <location>
        <begin position="1907"/>
        <end position="1929"/>
    </location>
</feature>
<dbReference type="FunFam" id="3.40.50.300:FF:000011">
    <property type="entry name" value="Putative ABC transporter ATP-binding component"/>
    <property type="match status" value="1"/>
</dbReference>
<evidence type="ECO:0000256" key="9">
    <source>
        <dbReference type="ARBA" id="ARBA00022691"/>
    </source>
</evidence>
<evidence type="ECO:0000256" key="20">
    <source>
        <dbReference type="ARBA" id="ARBA00023134"/>
    </source>
</evidence>
<keyword evidence="8" id="KW-0004">4Fe-4S</keyword>
<evidence type="ECO:0000256" key="24">
    <source>
        <dbReference type="ARBA" id="ARBA00048697"/>
    </source>
</evidence>
<dbReference type="SFLD" id="SFLDG01067">
    <property type="entry name" value="SPASM/twitch_domain_containing"/>
    <property type="match status" value="1"/>
</dbReference>
<keyword evidence="17" id="KW-0411">Iron-sulfur</keyword>
<keyword evidence="18" id="KW-0406">Ion transport</keyword>
<dbReference type="InterPro" id="IPR023045">
    <property type="entry name" value="MoaC"/>
</dbReference>
<dbReference type="GO" id="GO:0005524">
    <property type="term" value="F:ATP binding"/>
    <property type="evidence" value="ECO:0007669"/>
    <property type="project" value="UniProtKB-KW"/>
</dbReference>
<comment type="similarity">
    <text evidence="6">In the N-terminal section; belongs to the radical SAM superfamily. MoaA family.</text>
</comment>
<feature type="transmembrane region" description="Helical" evidence="26">
    <location>
        <begin position="1540"/>
        <end position="1560"/>
    </location>
</feature>
<dbReference type="VEuPathDB" id="FungiDB:ATEG_05165"/>
<evidence type="ECO:0000256" key="6">
    <source>
        <dbReference type="ARBA" id="ARBA00009862"/>
    </source>
</evidence>
<dbReference type="InterPro" id="IPR003593">
    <property type="entry name" value="AAA+_ATPase"/>
</dbReference>
<evidence type="ECO:0000256" key="12">
    <source>
        <dbReference type="ARBA" id="ARBA00022741"/>
    </source>
</evidence>
<dbReference type="InterPro" id="IPR000385">
    <property type="entry name" value="MoaA_NifB_PqqE_Fe-S-bd_CS"/>
</dbReference>
<keyword evidence="23" id="KW-0456">Lyase</keyword>
<feature type="transmembrane region" description="Helical" evidence="26">
    <location>
        <begin position="1842"/>
        <end position="1866"/>
    </location>
</feature>
<evidence type="ECO:0000256" key="3">
    <source>
        <dbReference type="ARBA" id="ARBA00004141"/>
    </source>
</evidence>
<organism evidence="27 28">
    <name type="scientific">Aspergillus terreus</name>
    <dbReference type="NCBI Taxonomy" id="33178"/>
    <lineage>
        <taxon>Eukaryota</taxon>
        <taxon>Fungi</taxon>
        <taxon>Dikarya</taxon>
        <taxon>Ascomycota</taxon>
        <taxon>Pezizomycotina</taxon>
        <taxon>Eurotiomycetes</taxon>
        <taxon>Eurotiomycetidae</taxon>
        <taxon>Eurotiales</taxon>
        <taxon>Aspergillaceae</taxon>
        <taxon>Aspergillus</taxon>
        <taxon>Aspergillus subgen. Circumdati</taxon>
    </lineage>
</organism>
<dbReference type="PROSITE" id="PS50893">
    <property type="entry name" value="ABC_TRANSPORTER_2"/>
    <property type="match status" value="2"/>
</dbReference>
<evidence type="ECO:0000256" key="4">
    <source>
        <dbReference type="ARBA" id="ARBA00005046"/>
    </source>
</evidence>
<keyword evidence="7" id="KW-0813">Transport</keyword>
<dbReference type="CDD" id="cd01335">
    <property type="entry name" value="Radical_SAM"/>
    <property type="match status" value="1"/>
</dbReference>
<feature type="transmembrane region" description="Helical" evidence="26">
    <location>
        <begin position="2056"/>
        <end position="2074"/>
    </location>
</feature>
<dbReference type="InterPro" id="IPR013785">
    <property type="entry name" value="Aldolase_TIM"/>
</dbReference>
<evidence type="ECO:0000256" key="8">
    <source>
        <dbReference type="ARBA" id="ARBA00022485"/>
    </source>
</evidence>
<dbReference type="PROSITE" id="PS01305">
    <property type="entry name" value="MOAA_NIFB_PQQE"/>
    <property type="match status" value="1"/>
</dbReference>
<dbReference type="CDD" id="cd21117">
    <property type="entry name" value="Twitch_MoaA"/>
    <property type="match status" value="1"/>
</dbReference>
<dbReference type="FunFam" id="3.40.50.300:FF:003119">
    <property type="entry name" value="ABC ATPase, putative (AFU_orthologue AFUA_1G16440)"/>
    <property type="match status" value="1"/>
</dbReference>
<evidence type="ECO:0000313" key="28">
    <source>
        <dbReference type="Proteomes" id="UP000452235"/>
    </source>
</evidence>
<evidence type="ECO:0000256" key="26">
    <source>
        <dbReference type="SAM" id="Phobius"/>
    </source>
</evidence>
<dbReference type="SUPFAM" id="SSF52540">
    <property type="entry name" value="P-loop containing nucleoside triphosphate hydrolases"/>
    <property type="match status" value="2"/>
</dbReference>
<evidence type="ECO:0000256" key="7">
    <source>
        <dbReference type="ARBA" id="ARBA00022448"/>
    </source>
</evidence>
<dbReference type="HAMAP" id="MF_01225_B">
    <property type="entry name" value="MoaA_B"/>
    <property type="match status" value="1"/>
</dbReference>
<dbReference type="GO" id="GO:0015079">
    <property type="term" value="F:potassium ion transmembrane transporter activity"/>
    <property type="evidence" value="ECO:0007669"/>
    <property type="project" value="InterPro"/>
</dbReference>
<dbReference type="EMBL" id="BLJY01000005">
    <property type="protein sequence ID" value="GFF16041.1"/>
    <property type="molecule type" value="Genomic_DNA"/>
</dbReference>
<keyword evidence="9" id="KW-0949">S-adenosyl-L-methionine</keyword>
<keyword evidence="22" id="KW-0501">Molybdenum cofactor biosynthesis</keyword>
<keyword evidence="20" id="KW-0342">GTP-binding</keyword>
<evidence type="ECO:0000256" key="14">
    <source>
        <dbReference type="ARBA" id="ARBA00022946"/>
    </source>
</evidence>
<feature type="transmembrane region" description="Helical" evidence="26">
    <location>
        <begin position="1970"/>
        <end position="1989"/>
    </location>
</feature>
<comment type="similarity">
    <text evidence="5">In the C-terminal section; belongs to the MoaC family.</text>
</comment>
<dbReference type="SMART" id="SM00382">
    <property type="entry name" value="AAA"/>
    <property type="match status" value="2"/>
</dbReference>
<evidence type="ECO:0000256" key="17">
    <source>
        <dbReference type="ARBA" id="ARBA00023014"/>
    </source>
</evidence>
<dbReference type="InterPro" id="IPR050105">
    <property type="entry name" value="MoCo_biosynth_MoaA/MoaC"/>
</dbReference>
<evidence type="ECO:0000256" key="18">
    <source>
        <dbReference type="ARBA" id="ARBA00023065"/>
    </source>
</evidence>
<dbReference type="InterPro" id="IPR047594">
    <property type="entry name" value="MoaC_bact/euk"/>
</dbReference>
<protein>
    <submittedName>
        <fullName evidence="27">ABC transporter</fullName>
    </submittedName>
</protein>
<dbReference type="Gene3D" id="3.40.50.300">
    <property type="entry name" value="P-loop containing nucleotide triphosphate hydrolases"/>
    <property type="match status" value="2"/>
</dbReference>
<dbReference type="Gene3D" id="3.20.20.70">
    <property type="entry name" value="Aldolase class I"/>
    <property type="match status" value="1"/>
</dbReference>
<dbReference type="InterPro" id="IPR040064">
    <property type="entry name" value="MoaA-like"/>
</dbReference>
<evidence type="ECO:0000256" key="23">
    <source>
        <dbReference type="ARBA" id="ARBA00023239"/>
    </source>
</evidence>
<dbReference type="InterPro" id="IPR027417">
    <property type="entry name" value="P-loop_NTPase"/>
</dbReference>
<dbReference type="InterPro" id="IPR003439">
    <property type="entry name" value="ABC_transporter-like_ATP-bd"/>
</dbReference>
<dbReference type="GO" id="GO:0016020">
    <property type="term" value="C:membrane"/>
    <property type="evidence" value="ECO:0007669"/>
    <property type="project" value="UniProtKB-SubCell"/>
</dbReference>
<feature type="transmembrane region" description="Helical" evidence="26">
    <location>
        <begin position="1768"/>
        <end position="1791"/>
    </location>
</feature>
<keyword evidence="19" id="KW-0496">Mitochondrion</keyword>
<feature type="compositionally biased region" description="Basic and acidic residues" evidence="25">
    <location>
        <begin position="1264"/>
        <end position="1276"/>
    </location>
</feature>
<dbReference type="NCBIfam" id="NF006870">
    <property type="entry name" value="PRK09364.1"/>
    <property type="match status" value="1"/>
</dbReference>
<comment type="cofactor">
    <cofactor evidence="2">
        <name>[4Fe-4S] cluster</name>
        <dbReference type="ChEBI" id="CHEBI:49883"/>
    </cofactor>
</comment>
<dbReference type="Proteomes" id="UP000452235">
    <property type="component" value="Unassembled WGS sequence"/>
</dbReference>
<dbReference type="SUPFAM" id="SSF102114">
    <property type="entry name" value="Radical SAM enzymes"/>
    <property type="match status" value="1"/>
</dbReference>
<dbReference type="InterPro" id="IPR004773">
    <property type="entry name" value="K/Na_transp_Trk1/HKT1"/>
</dbReference>
<dbReference type="NCBIfam" id="TIGR00934">
    <property type="entry name" value="2a38euk"/>
    <property type="match status" value="1"/>
</dbReference>
<gene>
    <name evidence="27" type="ORF">ATEIFO6365_0005023100</name>
</gene>
<comment type="catalytic activity">
    <reaction evidence="1">
        <text>(8S)-3',8-cyclo-7,8-dihydroguanosine 5'-triphosphate = cyclic pyranopterin phosphate + diphosphate</text>
        <dbReference type="Rhea" id="RHEA:49580"/>
        <dbReference type="ChEBI" id="CHEBI:33019"/>
        <dbReference type="ChEBI" id="CHEBI:59648"/>
        <dbReference type="ChEBI" id="CHEBI:131766"/>
        <dbReference type="EC" id="4.6.1.17"/>
    </reaction>
</comment>
<dbReference type="PROSITE" id="PS51918">
    <property type="entry name" value="RADICAL_SAM"/>
    <property type="match status" value="1"/>
</dbReference>
<dbReference type="VEuPathDB" id="FungiDB:ATEG_05164"/>
<dbReference type="InterPro" id="IPR032781">
    <property type="entry name" value="ABC_tran_Xtn"/>
</dbReference>
<dbReference type="PANTHER" id="PTHR22960">
    <property type="entry name" value="MOLYBDOPTERIN COFACTOR SYNTHESIS PROTEIN A"/>
    <property type="match status" value="1"/>
</dbReference>
<evidence type="ECO:0000256" key="15">
    <source>
        <dbReference type="ARBA" id="ARBA00022989"/>
    </source>
</evidence>
<evidence type="ECO:0000256" key="16">
    <source>
        <dbReference type="ARBA" id="ARBA00023004"/>
    </source>
</evidence>
<evidence type="ECO:0000256" key="2">
    <source>
        <dbReference type="ARBA" id="ARBA00001966"/>
    </source>
</evidence>
<dbReference type="SFLD" id="SFLDG01386">
    <property type="entry name" value="main_SPASM_domain-containing"/>
    <property type="match status" value="1"/>
</dbReference>
<comment type="pathway">
    <text evidence="4">Cofactor biosynthesis; molybdopterin biosynthesis.</text>
</comment>
<evidence type="ECO:0000256" key="25">
    <source>
        <dbReference type="SAM" id="MobiDB-lite"/>
    </source>
</evidence>
<keyword evidence="15 26" id="KW-1133">Transmembrane helix</keyword>
<evidence type="ECO:0000256" key="19">
    <source>
        <dbReference type="ARBA" id="ARBA00023128"/>
    </source>
</evidence>
<accession>A0A5M3Z4H9</accession>
<dbReference type="Pfam" id="PF01967">
    <property type="entry name" value="MoaC"/>
    <property type="match status" value="1"/>
</dbReference>
<evidence type="ECO:0000256" key="21">
    <source>
        <dbReference type="ARBA" id="ARBA00023136"/>
    </source>
</evidence>
<dbReference type="SUPFAM" id="SSF55040">
    <property type="entry name" value="Molybdenum cofactor biosynthesis protein C, MoaC"/>
    <property type="match status" value="1"/>
</dbReference>
<dbReference type="InterPro" id="IPR058240">
    <property type="entry name" value="rSAM_sf"/>
</dbReference>
<dbReference type="InterPro" id="IPR017871">
    <property type="entry name" value="ABC_transporter-like_CS"/>
</dbReference>
<keyword evidence="13" id="KW-0067">ATP-binding</keyword>